<accession>A0ABT0IYK9</accession>
<evidence type="ECO:0000256" key="4">
    <source>
        <dbReference type="ARBA" id="ARBA00022801"/>
    </source>
</evidence>
<dbReference type="EMBL" id="JALQCY010000001">
    <property type="protein sequence ID" value="MCK9792287.1"/>
    <property type="molecule type" value="Genomic_DNA"/>
</dbReference>
<evidence type="ECO:0000313" key="9">
    <source>
        <dbReference type="Proteomes" id="UP001651050"/>
    </source>
</evidence>
<dbReference type="SUPFAM" id="SSF116842">
    <property type="entry name" value="XseB-like"/>
    <property type="match status" value="1"/>
</dbReference>
<dbReference type="PANTHER" id="PTHR34137">
    <property type="entry name" value="EXODEOXYRIBONUCLEASE 7 SMALL SUBUNIT"/>
    <property type="match status" value="1"/>
</dbReference>
<dbReference type="Pfam" id="PF02609">
    <property type="entry name" value="Exonuc_VII_S"/>
    <property type="match status" value="1"/>
</dbReference>
<keyword evidence="4 6" id="KW-0378">Hydrolase</keyword>
<reference evidence="8 9" key="1">
    <citation type="submission" date="2022-02" db="EMBL/GenBank/DDBJ databases">
        <title>The car tank lid bacteriome: a reservoir of bacteria with potential in bioremediation of fuel.</title>
        <authorList>
            <person name="Vidal-Verdu A."/>
            <person name="Gomez-Martinez D."/>
            <person name="Latorre-Perez A."/>
            <person name="Pereto J."/>
            <person name="Porcar M."/>
        </authorList>
    </citation>
    <scope>NUCLEOTIDE SEQUENCE [LARGE SCALE GENOMIC DNA]</scope>
    <source>
        <strain evidence="8 9">4D.3</strain>
    </source>
</reference>
<dbReference type="Proteomes" id="UP001651050">
    <property type="component" value="Unassembled WGS sequence"/>
</dbReference>
<evidence type="ECO:0000256" key="6">
    <source>
        <dbReference type="HAMAP-Rule" id="MF_00337"/>
    </source>
</evidence>
<dbReference type="GO" id="GO:0008855">
    <property type="term" value="F:exodeoxyribonuclease VII activity"/>
    <property type="evidence" value="ECO:0007669"/>
    <property type="project" value="UniProtKB-EC"/>
</dbReference>
<sequence length="85" mass="8773">MPADVAALSYEEARDELVEVVARLEAGSEPLEASLALWERGEALAARCQQWLDGARQRLAAAQAGATAGAGTDAGTGTDTDEDLA</sequence>
<comment type="catalytic activity">
    <reaction evidence="6">
        <text>Exonucleolytic cleavage in either 5'- to 3'- or 3'- to 5'-direction to yield nucleoside 5'-phosphates.</text>
        <dbReference type="EC" id="3.1.11.6"/>
    </reaction>
</comment>
<dbReference type="EC" id="3.1.11.6" evidence="6"/>
<dbReference type="HAMAP" id="MF_00337">
    <property type="entry name" value="Exonuc_7_S"/>
    <property type="match status" value="1"/>
</dbReference>
<proteinExistence type="inferred from homology"/>
<dbReference type="Gene3D" id="1.10.287.1040">
    <property type="entry name" value="Exonuclease VII, small subunit"/>
    <property type="match status" value="1"/>
</dbReference>
<evidence type="ECO:0000256" key="5">
    <source>
        <dbReference type="ARBA" id="ARBA00022839"/>
    </source>
</evidence>
<feature type="compositionally biased region" description="Low complexity" evidence="7">
    <location>
        <begin position="62"/>
        <end position="78"/>
    </location>
</feature>
<organism evidence="8 9">
    <name type="scientific">Isoptericola peretonis</name>
    <dbReference type="NCBI Taxonomy" id="2918523"/>
    <lineage>
        <taxon>Bacteria</taxon>
        <taxon>Bacillati</taxon>
        <taxon>Actinomycetota</taxon>
        <taxon>Actinomycetes</taxon>
        <taxon>Micrococcales</taxon>
        <taxon>Promicromonosporaceae</taxon>
        <taxon>Isoptericola</taxon>
    </lineage>
</organism>
<dbReference type="NCBIfam" id="NF002139">
    <property type="entry name" value="PRK00977.1-3"/>
    <property type="match status" value="1"/>
</dbReference>
<comment type="caution">
    <text evidence="8">The sequence shown here is derived from an EMBL/GenBank/DDBJ whole genome shotgun (WGS) entry which is preliminary data.</text>
</comment>
<evidence type="ECO:0000256" key="1">
    <source>
        <dbReference type="ARBA" id="ARBA00009998"/>
    </source>
</evidence>
<evidence type="ECO:0000313" key="8">
    <source>
        <dbReference type="EMBL" id="MCK9792287.1"/>
    </source>
</evidence>
<gene>
    <name evidence="6" type="primary">xseB</name>
    <name evidence="8" type="ORF">M1843_00815</name>
</gene>
<dbReference type="NCBIfam" id="TIGR01280">
    <property type="entry name" value="xseB"/>
    <property type="match status" value="1"/>
</dbReference>
<keyword evidence="2 6" id="KW-0963">Cytoplasm</keyword>
<comment type="similarity">
    <text evidence="1 6">Belongs to the XseB family.</text>
</comment>
<comment type="subunit">
    <text evidence="6">Heterooligomer composed of large and small subunits.</text>
</comment>
<comment type="subcellular location">
    <subcellularLocation>
        <location evidence="6">Cytoplasm</location>
    </subcellularLocation>
</comment>
<comment type="function">
    <text evidence="6">Bidirectionally degrades single-stranded DNA into large acid-insoluble oligonucleotides, which are then degraded further into small acid-soluble oligonucleotides.</text>
</comment>
<dbReference type="PANTHER" id="PTHR34137:SF1">
    <property type="entry name" value="EXODEOXYRIBONUCLEASE 7 SMALL SUBUNIT"/>
    <property type="match status" value="1"/>
</dbReference>
<evidence type="ECO:0000256" key="2">
    <source>
        <dbReference type="ARBA" id="ARBA00022490"/>
    </source>
</evidence>
<name>A0ABT0IYK9_9MICO</name>
<keyword evidence="9" id="KW-1185">Reference proteome</keyword>
<evidence type="ECO:0000256" key="7">
    <source>
        <dbReference type="SAM" id="MobiDB-lite"/>
    </source>
</evidence>
<evidence type="ECO:0000256" key="3">
    <source>
        <dbReference type="ARBA" id="ARBA00022722"/>
    </source>
</evidence>
<dbReference type="InterPro" id="IPR037004">
    <property type="entry name" value="Exonuc_VII_ssu_sf"/>
</dbReference>
<protein>
    <recommendedName>
        <fullName evidence="6">Exodeoxyribonuclease 7 small subunit</fullName>
        <ecNumber evidence="6">3.1.11.6</ecNumber>
    </recommendedName>
    <alternativeName>
        <fullName evidence="6">Exodeoxyribonuclease VII small subunit</fullName>
        <shortName evidence="6">Exonuclease VII small subunit</shortName>
    </alternativeName>
</protein>
<keyword evidence="5 6" id="KW-0269">Exonuclease</keyword>
<keyword evidence="3 6" id="KW-0540">Nuclease</keyword>
<feature type="region of interest" description="Disordered" evidence="7">
    <location>
        <begin position="62"/>
        <end position="85"/>
    </location>
</feature>
<dbReference type="InterPro" id="IPR003761">
    <property type="entry name" value="Exonuc_VII_S"/>
</dbReference>